<evidence type="ECO:0000256" key="6">
    <source>
        <dbReference type="ARBA" id="ARBA00022977"/>
    </source>
</evidence>
<dbReference type="HAMAP" id="MF_00097">
    <property type="entry name" value="TMP_synthase"/>
    <property type="match status" value="1"/>
</dbReference>
<gene>
    <name evidence="10 14" type="primary">thiE</name>
    <name evidence="14" type="ORF">LRS13_05160</name>
</gene>
<comment type="similarity">
    <text evidence="10 11">Belongs to the thiamine-phosphate synthase family.</text>
</comment>
<comment type="catalytic activity">
    <reaction evidence="8 10 11">
        <text>2-(2-carboxy-4-methylthiazol-5-yl)ethyl phosphate + 4-amino-2-methyl-5-(diphosphooxymethyl)pyrimidine + 2 H(+) = thiamine phosphate + CO2 + diphosphate</text>
        <dbReference type="Rhea" id="RHEA:47848"/>
        <dbReference type="ChEBI" id="CHEBI:15378"/>
        <dbReference type="ChEBI" id="CHEBI:16526"/>
        <dbReference type="ChEBI" id="CHEBI:33019"/>
        <dbReference type="ChEBI" id="CHEBI:37575"/>
        <dbReference type="ChEBI" id="CHEBI:57841"/>
        <dbReference type="ChEBI" id="CHEBI:62890"/>
        <dbReference type="EC" id="2.5.1.3"/>
    </reaction>
</comment>
<evidence type="ECO:0000256" key="7">
    <source>
        <dbReference type="ARBA" id="ARBA00047334"/>
    </source>
</evidence>
<dbReference type="CDD" id="cd00564">
    <property type="entry name" value="TMP_TenI"/>
    <property type="match status" value="1"/>
</dbReference>
<keyword evidence="5 10" id="KW-0460">Magnesium</keyword>
<dbReference type="PANTHER" id="PTHR20857:SF15">
    <property type="entry name" value="THIAMINE-PHOSPHATE SYNTHASE"/>
    <property type="match status" value="1"/>
</dbReference>
<name>A0ABY5PJQ0_9ACTN</name>
<comment type="catalytic activity">
    <reaction evidence="7 10 11">
        <text>4-methyl-5-(2-phosphooxyethyl)-thiazole + 4-amino-2-methyl-5-(diphosphooxymethyl)pyrimidine + H(+) = thiamine phosphate + diphosphate</text>
        <dbReference type="Rhea" id="RHEA:22328"/>
        <dbReference type="ChEBI" id="CHEBI:15378"/>
        <dbReference type="ChEBI" id="CHEBI:33019"/>
        <dbReference type="ChEBI" id="CHEBI:37575"/>
        <dbReference type="ChEBI" id="CHEBI:57841"/>
        <dbReference type="ChEBI" id="CHEBI:58296"/>
        <dbReference type="EC" id="2.5.1.3"/>
    </reaction>
</comment>
<dbReference type="SUPFAM" id="SSF51391">
    <property type="entry name" value="Thiamin phosphate synthase"/>
    <property type="match status" value="1"/>
</dbReference>
<dbReference type="PANTHER" id="PTHR20857">
    <property type="entry name" value="THIAMINE-PHOSPHATE PYROPHOSPHORYLASE"/>
    <property type="match status" value="1"/>
</dbReference>
<evidence type="ECO:0000256" key="4">
    <source>
        <dbReference type="ARBA" id="ARBA00022723"/>
    </source>
</evidence>
<dbReference type="EC" id="2.5.1.3" evidence="10"/>
<evidence type="ECO:0000256" key="5">
    <source>
        <dbReference type="ARBA" id="ARBA00022842"/>
    </source>
</evidence>
<feature type="binding site" evidence="10">
    <location>
        <begin position="44"/>
        <end position="48"/>
    </location>
    <ligand>
        <name>4-amino-2-methyl-5-(diphosphooxymethyl)pyrimidine</name>
        <dbReference type="ChEBI" id="CHEBI:57841"/>
    </ligand>
</feature>
<feature type="binding site" evidence="10">
    <location>
        <position position="144"/>
    </location>
    <ligand>
        <name>4-amino-2-methyl-5-(diphosphooxymethyl)pyrimidine</name>
        <dbReference type="ChEBI" id="CHEBI:57841"/>
    </ligand>
</feature>
<dbReference type="InterPro" id="IPR022998">
    <property type="entry name" value="ThiamineP_synth_TenI"/>
</dbReference>
<feature type="binding site" evidence="10">
    <location>
        <position position="77"/>
    </location>
    <ligand>
        <name>Mg(2+)</name>
        <dbReference type="ChEBI" id="CHEBI:18420"/>
    </ligand>
</feature>
<feature type="binding site" evidence="10">
    <location>
        <position position="115"/>
    </location>
    <ligand>
        <name>4-amino-2-methyl-5-(diphosphooxymethyl)pyrimidine</name>
        <dbReference type="ChEBI" id="CHEBI:57841"/>
    </ligand>
</feature>
<evidence type="ECO:0000256" key="3">
    <source>
        <dbReference type="ARBA" id="ARBA00022679"/>
    </source>
</evidence>
<evidence type="ECO:0000256" key="8">
    <source>
        <dbReference type="ARBA" id="ARBA00047851"/>
    </source>
</evidence>
<dbReference type="NCBIfam" id="TIGR00693">
    <property type="entry name" value="thiE"/>
    <property type="match status" value="1"/>
</dbReference>
<keyword evidence="15" id="KW-1185">Reference proteome</keyword>
<protein>
    <recommendedName>
        <fullName evidence="10">Thiamine-phosphate synthase</fullName>
        <shortName evidence="10">TP synthase</shortName>
        <shortName evidence="10">TPS</shortName>
        <ecNumber evidence="10">2.5.1.3</ecNumber>
    </recommendedName>
    <alternativeName>
        <fullName evidence="10">Thiamine-phosphate pyrophosphorylase</fullName>
        <shortName evidence="10">TMP pyrophosphorylase</shortName>
        <shortName evidence="10">TMP-PPase</shortName>
    </alternativeName>
</protein>
<dbReference type="Pfam" id="PF02581">
    <property type="entry name" value="TMP-TENI"/>
    <property type="match status" value="1"/>
</dbReference>
<comment type="caution">
    <text evidence="10">Lacks conserved residue(s) required for the propagation of feature annotation.</text>
</comment>
<feature type="domain" description="Thiamine phosphate synthase/TenI" evidence="13">
    <location>
        <begin position="15"/>
        <end position="194"/>
    </location>
</feature>
<evidence type="ECO:0000313" key="14">
    <source>
        <dbReference type="EMBL" id="UUY04919.1"/>
    </source>
</evidence>
<keyword evidence="3 10" id="KW-0808">Transferase</keyword>
<evidence type="ECO:0000256" key="10">
    <source>
        <dbReference type="HAMAP-Rule" id="MF_00097"/>
    </source>
</evidence>
<comment type="function">
    <text evidence="1 10">Condenses 4-methyl-5-(beta-hydroxyethyl)thiazole monophosphate (THZ-P) and 2-methyl-4-amino-5-hydroxymethyl pyrimidine pyrophosphate (HMP-PP) to form thiamine monophosphate (TMP).</text>
</comment>
<feature type="binding site" evidence="10">
    <location>
        <position position="171"/>
    </location>
    <ligand>
        <name>2-[(2R,5Z)-2-carboxy-4-methylthiazol-5(2H)-ylidene]ethyl phosphate</name>
        <dbReference type="ChEBI" id="CHEBI:62899"/>
    </ligand>
</feature>
<evidence type="ECO:0000256" key="12">
    <source>
        <dbReference type="RuleBase" id="RU004253"/>
    </source>
</evidence>
<keyword evidence="4 10" id="KW-0479">Metal-binding</keyword>
<evidence type="ECO:0000256" key="9">
    <source>
        <dbReference type="ARBA" id="ARBA00047883"/>
    </source>
</evidence>
<feature type="binding site" evidence="10">
    <location>
        <position position="96"/>
    </location>
    <ligand>
        <name>Mg(2+)</name>
        <dbReference type="ChEBI" id="CHEBI:18420"/>
    </ligand>
</feature>
<evidence type="ECO:0000256" key="2">
    <source>
        <dbReference type="ARBA" id="ARBA00005165"/>
    </source>
</evidence>
<sequence length="223" mass="22327">MTRDERLALLHAARLYLVTDLEPGGRPLEGVLAAALEGGVDIVQLRAKDAGDGEILAAAAVARRLCDDAGALLIVNDRPDLVAPARADGVHIGQDDGTIADARAAAGQDAIVGRSTHAPAQLAQAADDGADYAGVGPVHATPTKAGRAPVGIEYVRLAADQARIPWFAIGGIAAENAGEVVAAGAQRIAVVRAIADADDPRAAAAALRGVLAASATPAGALRG</sequence>
<dbReference type="Gene3D" id="3.20.20.70">
    <property type="entry name" value="Aldolase class I"/>
    <property type="match status" value="1"/>
</dbReference>
<dbReference type="InterPro" id="IPR036206">
    <property type="entry name" value="ThiamineP_synth_sf"/>
</dbReference>
<dbReference type="InterPro" id="IPR013785">
    <property type="entry name" value="Aldolase_TIM"/>
</dbReference>
<dbReference type="GO" id="GO:0004789">
    <property type="term" value="F:thiamine-phosphate diphosphorylase activity"/>
    <property type="evidence" value="ECO:0007669"/>
    <property type="project" value="UniProtKB-EC"/>
</dbReference>
<dbReference type="Proteomes" id="UP001058860">
    <property type="component" value="Chromosome"/>
</dbReference>
<reference evidence="15" key="1">
    <citation type="submission" date="2021-11" db="EMBL/GenBank/DDBJ databases">
        <title>Cultivation dependent microbiological survey of springs from the worlds oldest radium mine currently devoted to the extraction of radon-saturated water.</title>
        <authorList>
            <person name="Kapinusova G."/>
            <person name="Smrhova T."/>
            <person name="Strejcek M."/>
            <person name="Suman J."/>
            <person name="Jani K."/>
            <person name="Pajer P."/>
            <person name="Uhlik O."/>
        </authorList>
    </citation>
    <scope>NUCLEOTIDE SEQUENCE [LARGE SCALE GENOMIC DNA]</scope>
    <source>
        <strain evidence="15">J379</strain>
    </source>
</reference>
<dbReference type="EMBL" id="CP088295">
    <property type="protein sequence ID" value="UUY04919.1"/>
    <property type="molecule type" value="Genomic_DNA"/>
</dbReference>
<comment type="pathway">
    <text evidence="2 10 12">Cofactor biosynthesis; thiamine diphosphate biosynthesis; thiamine phosphate from 4-amino-2-methyl-5-diphosphomethylpyrimidine and 4-methyl-5-(2-phosphoethyl)-thiazole: step 1/1.</text>
</comment>
<feature type="binding site" evidence="10">
    <location>
        <position position="76"/>
    </location>
    <ligand>
        <name>4-amino-2-methyl-5-(diphosphooxymethyl)pyrimidine</name>
        <dbReference type="ChEBI" id="CHEBI:57841"/>
    </ligand>
</feature>
<proteinExistence type="inferred from homology"/>
<comment type="cofactor">
    <cofactor evidence="10">
        <name>Mg(2+)</name>
        <dbReference type="ChEBI" id="CHEBI:18420"/>
    </cofactor>
    <text evidence="10">Binds 1 Mg(2+) ion per subunit.</text>
</comment>
<comment type="catalytic activity">
    <reaction evidence="9 10 11">
        <text>2-[(2R,5Z)-2-carboxy-4-methylthiazol-5(2H)-ylidene]ethyl phosphate + 4-amino-2-methyl-5-(diphosphooxymethyl)pyrimidine + 2 H(+) = thiamine phosphate + CO2 + diphosphate</text>
        <dbReference type="Rhea" id="RHEA:47844"/>
        <dbReference type="ChEBI" id="CHEBI:15378"/>
        <dbReference type="ChEBI" id="CHEBI:16526"/>
        <dbReference type="ChEBI" id="CHEBI:33019"/>
        <dbReference type="ChEBI" id="CHEBI:37575"/>
        <dbReference type="ChEBI" id="CHEBI:57841"/>
        <dbReference type="ChEBI" id="CHEBI:62899"/>
        <dbReference type="EC" id="2.5.1.3"/>
    </reaction>
</comment>
<evidence type="ECO:0000256" key="11">
    <source>
        <dbReference type="RuleBase" id="RU003826"/>
    </source>
</evidence>
<keyword evidence="6 10" id="KW-0784">Thiamine biosynthesis</keyword>
<evidence type="ECO:0000256" key="1">
    <source>
        <dbReference type="ARBA" id="ARBA00003814"/>
    </source>
</evidence>
<dbReference type="InterPro" id="IPR034291">
    <property type="entry name" value="TMP_synthase"/>
</dbReference>
<feature type="binding site" evidence="10">
    <location>
        <begin position="141"/>
        <end position="143"/>
    </location>
    <ligand>
        <name>2-[(2R,5Z)-2-carboxy-4-methylthiazol-5(2H)-ylidene]ethyl phosphate</name>
        <dbReference type="ChEBI" id="CHEBI:62899"/>
    </ligand>
</feature>
<evidence type="ECO:0000313" key="15">
    <source>
        <dbReference type="Proteomes" id="UP001058860"/>
    </source>
</evidence>
<accession>A0ABY5PJQ0</accession>
<evidence type="ECO:0000259" key="13">
    <source>
        <dbReference type="Pfam" id="PF02581"/>
    </source>
</evidence>
<dbReference type="RefSeq" id="WP_353865397.1">
    <property type="nucleotide sequence ID" value="NZ_CP088295.1"/>
</dbReference>
<organism evidence="14 15">
    <name type="scientific">Svornostia abyssi</name>
    <dbReference type="NCBI Taxonomy" id="2898438"/>
    <lineage>
        <taxon>Bacteria</taxon>
        <taxon>Bacillati</taxon>
        <taxon>Actinomycetota</taxon>
        <taxon>Thermoleophilia</taxon>
        <taxon>Solirubrobacterales</taxon>
        <taxon>Baekduiaceae</taxon>
        <taxon>Svornostia</taxon>
    </lineage>
</organism>